<sequence>MSSSDAVLHRRAETLYAEHHSWLAGWLRHRMGGEDVAADLAQDTFLRVLASREVPLLLEPRAFLATIARRLMANHYRREAIERAYLEMLAALPEARMPSPEDRKLVLEALCAIDRALDTLPAKAREAFLLAQLEGMKYEDIAARLGVTTRTVGNYMVRAVQACFFAQEHSA</sequence>
<reference evidence="8 10" key="2">
    <citation type="submission" date="2024-03" db="EMBL/GenBank/DDBJ databases">
        <title>Reference genomes for the five species model microbial community.</title>
        <authorList>
            <person name="Padfield D."/>
        </authorList>
    </citation>
    <scope>NUCLEOTIDE SEQUENCE [LARGE SCALE GENOMIC DNA]</scope>
    <source>
        <strain evidence="8 10">AB1</strain>
    </source>
</reference>
<dbReference type="SUPFAM" id="SSF88659">
    <property type="entry name" value="Sigma3 and sigma4 domains of RNA polymerase sigma factors"/>
    <property type="match status" value="1"/>
</dbReference>
<dbReference type="PANTHER" id="PTHR43133">
    <property type="entry name" value="RNA POLYMERASE ECF-TYPE SIGMA FACTO"/>
    <property type="match status" value="1"/>
</dbReference>
<dbReference type="PANTHER" id="PTHR43133:SF63">
    <property type="entry name" value="RNA POLYMERASE SIGMA FACTOR FECI-RELATED"/>
    <property type="match status" value="1"/>
</dbReference>
<name>A0A446CBT4_9BURK</name>
<evidence type="ECO:0000259" key="6">
    <source>
        <dbReference type="Pfam" id="PF08281"/>
    </source>
</evidence>
<dbReference type="GO" id="GO:0006352">
    <property type="term" value="P:DNA-templated transcription initiation"/>
    <property type="evidence" value="ECO:0007669"/>
    <property type="project" value="InterPro"/>
</dbReference>
<dbReference type="EMBL" id="CP148753">
    <property type="protein sequence ID" value="WXR74039.1"/>
    <property type="molecule type" value="Genomic_DNA"/>
</dbReference>
<dbReference type="CDD" id="cd06171">
    <property type="entry name" value="Sigma70_r4"/>
    <property type="match status" value="1"/>
</dbReference>
<evidence type="ECO:0000256" key="3">
    <source>
        <dbReference type="ARBA" id="ARBA00023082"/>
    </source>
</evidence>
<dbReference type="AlphaFoldDB" id="A0A446CBT4"/>
<dbReference type="InterPro" id="IPR039425">
    <property type="entry name" value="RNA_pol_sigma-70-like"/>
</dbReference>
<proteinExistence type="inferred from homology"/>
<accession>A0A446CBT4</accession>
<dbReference type="Proteomes" id="UP000289465">
    <property type="component" value="Unassembled WGS sequence"/>
</dbReference>
<dbReference type="GO" id="GO:0003677">
    <property type="term" value="F:DNA binding"/>
    <property type="evidence" value="ECO:0007669"/>
    <property type="project" value="InterPro"/>
</dbReference>
<keyword evidence="3" id="KW-0731">Sigma factor</keyword>
<dbReference type="OrthoDB" id="8654550at2"/>
<dbReference type="InterPro" id="IPR014284">
    <property type="entry name" value="RNA_pol_sigma-70_dom"/>
</dbReference>
<evidence type="ECO:0000256" key="2">
    <source>
        <dbReference type="ARBA" id="ARBA00023015"/>
    </source>
</evidence>
<gene>
    <name evidence="7" type="primary">fecI_12</name>
    <name evidence="7" type="ORF">AVE30378_01479</name>
    <name evidence="8" type="ORF">WHX56_00740</name>
</gene>
<dbReference type="Gene3D" id="1.10.10.10">
    <property type="entry name" value="Winged helix-like DNA-binding domain superfamily/Winged helix DNA-binding domain"/>
    <property type="match status" value="1"/>
</dbReference>
<evidence type="ECO:0000313" key="8">
    <source>
        <dbReference type="EMBL" id="WXR74039.1"/>
    </source>
</evidence>
<dbReference type="Proteomes" id="UP001456224">
    <property type="component" value="Chromosome"/>
</dbReference>
<dbReference type="RefSeq" id="WP_129240133.1">
    <property type="nucleotide sequence ID" value="NZ_CP148753.1"/>
</dbReference>
<organism evidence="7 9">
    <name type="scientific">Achromobacter veterisilvae</name>
    <dbReference type="NCBI Taxonomy" id="2069367"/>
    <lineage>
        <taxon>Bacteria</taxon>
        <taxon>Pseudomonadati</taxon>
        <taxon>Pseudomonadota</taxon>
        <taxon>Betaproteobacteria</taxon>
        <taxon>Burkholderiales</taxon>
        <taxon>Alcaligenaceae</taxon>
        <taxon>Achromobacter</taxon>
    </lineage>
</organism>
<dbReference type="InterPro" id="IPR013324">
    <property type="entry name" value="RNA_pol_sigma_r3/r4-like"/>
</dbReference>
<evidence type="ECO:0000313" key="10">
    <source>
        <dbReference type="Proteomes" id="UP001456224"/>
    </source>
</evidence>
<protein>
    <submittedName>
        <fullName evidence="7">Putative RNA polymerase sigma factor FecI</fullName>
    </submittedName>
    <submittedName>
        <fullName evidence="8">Sigma-70 family RNA polymerase sigma factor</fullName>
    </submittedName>
</protein>
<feature type="domain" description="RNA polymerase sigma factor 70 region 4 type 2" evidence="6">
    <location>
        <begin position="112"/>
        <end position="163"/>
    </location>
</feature>
<dbReference type="GO" id="GO:0016987">
    <property type="term" value="F:sigma factor activity"/>
    <property type="evidence" value="ECO:0007669"/>
    <property type="project" value="UniProtKB-KW"/>
</dbReference>
<keyword evidence="2" id="KW-0805">Transcription regulation</keyword>
<evidence type="ECO:0000259" key="5">
    <source>
        <dbReference type="Pfam" id="PF04542"/>
    </source>
</evidence>
<dbReference type="InterPro" id="IPR036388">
    <property type="entry name" value="WH-like_DNA-bd_sf"/>
</dbReference>
<feature type="domain" description="RNA polymerase sigma-70 region 2" evidence="5">
    <location>
        <begin position="15"/>
        <end position="79"/>
    </location>
</feature>
<dbReference type="NCBIfam" id="NF009180">
    <property type="entry name" value="PRK12528.1"/>
    <property type="match status" value="1"/>
</dbReference>
<dbReference type="Gene3D" id="1.10.1740.10">
    <property type="match status" value="1"/>
</dbReference>
<evidence type="ECO:0000256" key="1">
    <source>
        <dbReference type="ARBA" id="ARBA00010641"/>
    </source>
</evidence>
<reference evidence="7 9" key="1">
    <citation type="submission" date="2018-07" db="EMBL/GenBank/DDBJ databases">
        <authorList>
            <person name="Peeters C."/>
        </authorList>
    </citation>
    <scope>NUCLEOTIDE SEQUENCE [LARGE SCALE GENOMIC DNA]</scope>
    <source>
        <strain evidence="7 9">LMG 30378</strain>
    </source>
</reference>
<dbReference type="EMBL" id="UFQC01000006">
    <property type="protein sequence ID" value="SSW65318.1"/>
    <property type="molecule type" value="Genomic_DNA"/>
</dbReference>
<comment type="similarity">
    <text evidence="1">Belongs to the sigma-70 factor family. ECF subfamily.</text>
</comment>
<dbReference type="InterPro" id="IPR013325">
    <property type="entry name" value="RNA_pol_sigma_r2"/>
</dbReference>
<dbReference type="NCBIfam" id="TIGR02937">
    <property type="entry name" value="sigma70-ECF"/>
    <property type="match status" value="1"/>
</dbReference>
<dbReference type="Pfam" id="PF04542">
    <property type="entry name" value="Sigma70_r2"/>
    <property type="match status" value="1"/>
</dbReference>
<dbReference type="SUPFAM" id="SSF88946">
    <property type="entry name" value="Sigma2 domain of RNA polymerase sigma factors"/>
    <property type="match status" value="1"/>
</dbReference>
<keyword evidence="10" id="KW-1185">Reference proteome</keyword>
<dbReference type="InterPro" id="IPR013249">
    <property type="entry name" value="RNA_pol_sigma70_r4_t2"/>
</dbReference>
<evidence type="ECO:0000256" key="4">
    <source>
        <dbReference type="ARBA" id="ARBA00023163"/>
    </source>
</evidence>
<dbReference type="Pfam" id="PF08281">
    <property type="entry name" value="Sigma70_r4_2"/>
    <property type="match status" value="1"/>
</dbReference>
<evidence type="ECO:0000313" key="9">
    <source>
        <dbReference type="Proteomes" id="UP000289465"/>
    </source>
</evidence>
<evidence type="ECO:0000313" key="7">
    <source>
        <dbReference type="EMBL" id="SSW65318.1"/>
    </source>
</evidence>
<keyword evidence="4" id="KW-0804">Transcription</keyword>
<dbReference type="InterPro" id="IPR007627">
    <property type="entry name" value="RNA_pol_sigma70_r2"/>
</dbReference>